<dbReference type="GO" id="GO:0006310">
    <property type="term" value="P:DNA recombination"/>
    <property type="evidence" value="ECO:0007669"/>
    <property type="project" value="InterPro"/>
</dbReference>
<sequence length="386" mass="43502">MLAKNYDKEGTKISFTGGETVMISPKLDGIRCIVTFDKQNQQILFFSRAGTLFDCCDALIEPHLRHLFEMDESLVLDGELYNDFANQKRIRHYLQHRPKNSANDSPFDRVFPKLCRKPTTGKNGREKLYQDISFEQLVSAIRTTRGKRTEEVAAKQRLLQYHIFDVMYSSQFVESPTLDGSHYPFSHRYNLLLSMLSDLAKYNKKHLGKSVYDATVIQPVPALVAENEEQVEAALGTAMQVGFEGIMVRREGSATDSPKRSVKRSRRSSSAGVFGGYECGKRSSSLLKYKKMQDDEFIIVGAVEGKGKLKGRLGAFVCQAKKNKGLTFTVTPATTEQKKKEMWSVWSKSYKGKALTVQYQDLTPDGIPRFPVGKCIRGAASGEDWI</sequence>
<dbReference type="InterPro" id="IPR050326">
    <property type="entry name" value="NAD_dep_DNA_ligaseB"/>
</dbReference>
<dbReference type="VEuPathDB" id="TriTrypDB:ADEAN_000251300"/>
<evidence type="ECO:0000259" key="7">
    <source>
        <dbReference type="PROSITE" id="PS50160"/>
    </source>
</evidence>
<dbReference type="GO" id="GO:0006281">
    <property type="term" value="P:DNA repair"/>
    <property type="evidence" value="ECO:0007669"/>
    <property type="project" value="UniProtKB-KW"/>
</dbReference>
<evidence type="ECO:0000313" key="9">
    <source>
        <dbReference type="Proteomes" id="UP000515908"/>
    </source>
</evidence>
<comment type="cofactor">
    <cofactor evidence="1">
        <name>a divalent metal cation</name>
        <dbReference type="ChEBI" id="CHEBI:60240"/>
    </cofactor>
</comment>
<reference evidence="8 9" key="1">
    <citation type="submission" date="2020-08" db="EMBL/GenBank/DDBJ databases">
        <authorList>
            <person name="Newling K."/>
            <person name="Davey J."/>
            <person name="Forrester S."/>
        </authorList>
    </citation>
    <scope>NUCLEOTIDE SEQUENCE [LARGE SCALE GENOMIC DNA]</scope>
    <source>
        <strain evidence="9">Crithidia deanei Carvalho (ATCC PRA-265)</strain>
    </source>
</reference>
<feature type="region of interest" description="Disordered" evidence="6">
    <location>
        <begin position="252"/>
        <end position="272"/>
    </location>
</feature>
<dbReference type="Pfam" id="PF14743">
    <property type="entry name" value="DNA_ligase_OB_2"/>
    <property type="match status" value="1"/>
</dbReference>
<dbReference type="Proteomes" id="UP000515908">
    <property type="component" value="Chromosome 04"/>
</dbReference>
<evidence type="ECO:0000256" key="6">
    <source>
        <dbReference type="SAM" id="MobiDB-lite"/>
    </source>
</evidence>
<dbReference type="SUPFAM" id="SSF50249">
    <property type="entry name" value="Nucleic acid-binding proteins"/>
    <property type="match status" value="1"/>
</dbReference>
<feature type="domain" description="ATP-dependent DNA ligase family profile" evidence="7">
    <location>
        <begin position="161"/>
        <end position="322"/>
    </location>
</feature>
<dbReference type="GO" id="GO:0006260">
    <property type="term" value="P:DNA replication"/>
    <property type="evidence" value="ECO:0007669"/>
    <property type="project" value="UniProtKB-KW"/>
</dbReference>
<gene>
    <name evidence="8" type="ORF">ADEAN_000251300</name>
</gene>
<protein>
    <submittedName>
        <fullName evidence="8">ATP dependent DNA ligase domain/DNA ligase OB-like domain containing protein, putative</fullName>
    </submittedName>
</protein>
<keyword evidence="2 8" id="KW-0436">Ligase</keyword>
<dbReference type="Gene3D" id="2.40.50.140">
    <property type="entry name" value="Nucleic acid-binding proteins"/>
    <property type="match status" value="1"/>
</dbReference>
<keyword evidence="9" id="KW-1185">Reference proteome</keyword>
<name>A0A7G2C5P8_9TRYP</name>
<dbReference type="AlphaFoldDB" id="A0A7G2C5P8"/>
<dbReference type="InterPro" id="IPR012310">
    <property type="entry name" value="DNA_ligase_ATP-dep_cent"/>
</dbReference>
<dbReference type="Pfam" id="PF01068">
    <property type="entry name" value="DNA_ligase_A_M"/>
    <property type="match status" value="1"/>
</dbReference>
<evidence type="ECO:0000256" key="1">
    <source>
        <dbReference type="ARBA" id="ARBA00001968"/>
    </source>
</evidence>
<dbReference type="OrthoDB" id="411785at2759"/>
<keyword evidence="4" id="KW-0227">DNA damage</keyword>
<dbReference type="SUPFAM" id="SSF56091">
    <property type="entry name" value="DNA ligase/mRNA capping enzyme, catalytic domain"/>
    <property type="match status" value="1"/>
</dbReference>
<evidence type="ECO:0000313" key="8">
    <source>
        <dbReference type="EMBL" id="CAD2215060.1"/>
    </source>
</evidence>
<dbReference type="PROSITE" id="PS50160">
    <property type="entry name" value="DNA_LIGASE_A3"/>
    <property type="match status" value="1"/>
</dbReference>
<dbReference type="InterPro" id="IPR029319">
    <property type="entry name" value="DNA_ligase_OB"/>
</dbReference>
<dbReference type="InterPro" id="IPR012340">
    <property type="entry name" value="NA-bd_OB-fold"/>
</dbReference>
<organism evidence="8 9">
    <name type="scientific">Angomonas deanei</name>
    <dbReference type="NCBI Taxonomy" id="59799"/>
    <lineage>
        <taxon>Eukaryota</taxon>
        <taxon>Discoba</taxon>
        <taxon>Euglenozoa</taxon>
        <taxon>Kinetoplastea</taxon>
        <taxon>Metakinetoplastina</taxon>
        <taxon>Trypanosomatida</taxon>
        <taxon>Trypanosomatidae</taxon>
        <taxon>Strigomonadinae</taxon>
        <taxon>Angomonas</taxon>
    </lineage>
</organism>
<dbReference type="Gene3D" id="3.30.470.30">
    <property type="entry name" value="DNA ligase/mRNA capping enzyme"/>
    <property type="match status" value="1"/>
</dbReference>
<dbReference type="GO" id="GO:0005524">
    <property type="term" value="F:ATP binding"/>
    <property type="evidence" value="ECO:0007669"/>
    <property type="project" value="InterPro"/>
</dbReference>
<evidence type="ECO:0000256" key="5">
    <source>
        <dbReference type="ARBA" id="ARBA00023204"/>
    </source>
</evidence>
<dbReference type="PANTHER" id="PTHR47810:SF1">
    <property type="entry name" value="DNA LIGASE B"/>
    <property type="match status" value="1"/>
</dbReference>
<evidence type="ECO:0000256" key="3">
    <source>
        <dbReference type="ARBA" id="ARBA00022705"/>
    </source>
</evidence>
<evidence type="ECO:0000256" key="4">
    <source>
        <dbReference type="ARBA" id="ARBA00022763"/>
    </source>
</evidence>
<proteinExistence type="predicted"/>
<keyword evidence="3" id="KW-0235">DNA replication</keyword>
<dbReference type="PANTHER" id="PTHR47810">
    <property type="entry name" value="DNA LIGASE"/>
    <property type="match status" value="1"/>
</dbReference>
<evidence type="ECO:0000256" key="2">
    <source>
        <dbReference type="ARBA" id="ARBA00022598"/>
    </source>
</evidence>
<accession>A0A7G2C5P8</accession>
<keyword evidence="5" id="KW-0234">DNA repair</keyword>
<dbReference type="CDD" id="cd08041">
    <property type="entry name" value="OBF_kDNA_ligase_like"/>
    <property type="match status" value="1"/>
</dbReference>
<dbReference type="GO" id="GO:0003910">
    <property type="term" value="F:DNA ligase (ATP) activity"/>
    <property type="evidence" value="ECO:0007669"/>
    <property type="project" value="InterPro"/>
</dbReference>
<dbReference type="EMBL" id="LR877148">
    <property type="protein sequence ID" value="CAD2215060.1"/>
    <property type="molecule type" value="Genomic_DNA"/>
</dbReference>